<dbReference type="Proteomes" id="UP001236559">
    <property type="component" value="Unassembled WGS sequence"/>
</dbReference>
<keyword evidence="3" id="KW-1185">Reference proteome</keyword>
<sequence length="82" mass="9215">MTNLDKIIEILKDVTPDPNAEIEEDTELIESGVIDSFDTVSLILELNDEFGIDIGVEDILPENFETPKTILELVEHFLGELD</sequence>
<dbReference type="InterPro" id="IPR009081">
    <property type="entry name" value="PP-bd_ACP"/>
</dbReference>
<gene>
    <name evidence="2" type="ORF">J2S72_001049</name>
</gene>
<evidence type="ECO:0000313" key="2">
    <source>
        <dbReference type="EMBL" id="MDQ0275025.1"/>
    </source>
</evidence>
<feature type="domain" description="Carrier" evidence="1">
    <location>
        <begin position="1"/>
        <end position="81"/>
    </location>
</feature>
<dbReference type="Pfam" id="PF00550">
    <property type="entry name" value="PP-binding"/>
    <property type="match status" value="1"/>
</dbReference>
<organism evidence="2 3">
    <name type="scientific">Peptoniphilus koenoeneniae</name>
    <dbReference type="NCBI Taxonomy" id="507751"/>
    <lineage>
        <taxon>Bacteria</taxon>
        <taxon>Bacillati</taxon>
        <taxon>Bacillota</taxon>
        <taxon>Tissierellia</taxon>
        <taxon>Tissierellales</taxon>
        <taxon>Peptoniphilaceae</taxon>
        <taxon>Peptoniphilus</taxon>
    </lineage>
</organism>
<dbReference type="Gene3D" id="1.10.1200.10">
    <property type="entry name" value="ACP-like"/>
    <property type="match status" value="1"/>
</dbReference>
<keyword evidence="2" id="KW-0436">Ligase</keyword>
<evidence type="ECO:0000313" key="3">
    <source>
        <dbReference type="Proteomes" id="UP001236559"/>
    </source>
</evidence>
<protein>
    <submittedName>
        <fullName evidence="2">D-alanine--poly(Phosphoribitol) ligase subunit 2</fullName>
    </submittedName>
</protein>
<accession>A0ABU0AVH4</accession>
<evidence type="ECO:0000259" key="1">
    <source>
        <dbReference type="PROSITE" id="PS50075"/>
    </source>
</evidence>
<dbReference type="SUPFAM" id="SSF47336">
    <property type="entry name" value="ACP-like"/>
    <property type="match status" value="1"/>
</dbReference>
<dbReference type="InterPro" id="IPR036736">
    <property type="entry name" value="ACP-like_sf"/>
</dbReference>
<reference evidence="2 3" key="1">
    <citation type="submission" date="2023-07" db="EMBL/GenBank/DDBJ databases">
        <title>Genomic Encyclopedia of Type Strains, Phase IV (KMG-IV): sequencing the most valuable type-strain genomes for metagenomic binning, comparative biology and taxonomic classification.</title>
        <authorList>
            <person name="Goeker M."/>
        </authorList>
    </citation>
    <scope>NUCLEOTIDE SEQUENCE [LARGE SCALE GENOMIC DNA]</scope>
    <source>
        <strain evidence="2 3">DSM 22616</strain>
    </source>
</reference>
<dbReference type="RefSeq" id="WP_307495120.1">
    <property type="nucleotide sequence ID" value="NZ_JAUSTN010000005.1"/>
</dbReference>
<comment type="caution">
    <text evidence="2">The sequence shown here is derived from an EMBL/GenBank/DDBJ whole genome shotgun (WGS) entry which is preliminary data.</text>
</comment>
<name>A0ABU0AVH4_9FIRM</name>
<dbReference type="EMBL" id="JAUSTN010000005">
    <property type="protein sequence ID" value="MDQ0275025.1"/>
    <property type="molecule type" value="Genomic_DNA"/>
</dbReference>
<dbReference type="PROSITE" id="PS50075">
    <property type="entry name" value="CARRIER"/>
    <property type="match status" value="1"/>
</dbReference>
<proteinExistence type="predicted"/>
<dbReference type="GO" id="GO:0016874">
    <property type="term" value="F:ligase activity"/>
    <property type="evidence" value="ECO:0007669"/>
    <property type="project" value="UniProtKB-KW"/>
</dbReference>